<keyword evidence="3" id="KW-1185">Reference proteome</keyword>
<dbReference type="AlphaFoldDB" id="A0A803P5F9"/>
<evidence type="ECO:0000313" key="2">
    <source>
        <dbReference type="EnsemblPlants" id="cds.evm.model.03.1482"/>
    </source>
</evidence>
<organism evidence="2 3">
    <name type="scientific">Cannabis sativa</name>
    <name type="common">Hemp</name>
    <name type="synonym">Marijuana</name>
    <dbReference type="NCBI Taxonomy" id="3483"/>
    <lineage>
        <taxon>Eukaryota</taxon>
        <taxon>Viridiplantae</taxon>
        <taxon>Streptophyta</taxon>
        <taxon>Embryophyta</taxon>
        <taxon>Tracheophyta</taxon>
        <taxon>Spermatophyta</taxon>
        <taxon>Magnoliopsida</taxon>
        <taxon>eudicotyledons</taxon>
        <taxon>Gunneridae</taxon>
        <taxon>Pentapetalae</taxon>
        <taxon>rosids</taxon>
        <taxon>fabids</taxon>
        <taxon>Rosales</taxon>
        <taxon>Cannabaceae</taxon>
        <taxon>Cannabis</taxon>
    </lineage>
</organism>
<dbReference type="Proteomes" id="UP000596661">
    <property type="component" value="Chromosome 3"/>
</dbReference>
<dbReference type="EnsemblPlants" id="evm.model.03.1482">
    <property type="protein sequence ID" value="cds.evm.model.03.1482"/>
    <property type="gene ID" value="evm.TU.03.1482"/>
</dbReference>
<proteinExistence type="predicted"/>
<evidence type="ECO:0000313" key="3">
    <source>
        <dbReference type="Proteomes" id="UP000596661"/>
    </source>
</evidence>
<dbReference type="EMBL" id="UZAU01000312">
    <property type="status" value="NOT_ANNOTATED_CDS"/>
    <property type="molecule type" value="Genomic_DNA"/>
</dbReference>
<sequence>MTKRPTEDIQLVGQRFRTNEGTVWCRISVARRACLVDKVAKGVGGQKGYGGFIFPKRATQSLKRPYPPSDTERKAKKAKLAEARKRPPRGERDLRWAGTSAGEAIETEVFKKVVKAKLYLKKCHDREMLAMFSERTCQEVNYMAIKLNQFKAKNRTLASRVEEIKIQAEDFWRRAIEEVDQKVKVKSNHFVGRITKFRRQEIQKLQTMLFAAKTKMETLAKET</sequence>
<accession>A0A803P5F9</accession>
<name>A0A803P5F9_CANSA</name>
<reference evidence="2" key="1">
    <citation type="submission" date="2018-11" db="EMBL/GenBank/DDBJ databases">
        <authorList>
            <person name="Grassa J C."/>
        </authorList>
    </citation>
    <scope>NUCLEOTIDE SEQUENCE [LARGE SCALE GENOMIC DNA]</scope>
</reference>
<dbReference type="Gramene" id="evm.model.03.1482">
    <property type="protein sequence ID" value="cds.evm.model.03.1482"/>
    <property type="gene ID" value="evm.TU.03.1482"/>
</dbReference>
<reference evidence="2" key="2">
    <citation type="submission" date="2021-03" db="UniProtKB">
        <authorList>
            <consortium name="EnsemblPlants"/>
        </authorList>
    </citation>
    <scope>IDENTIFICATION</scope>
</reference>
<evidence type="ECO:0000256" key="1">
    <source>
        <dbReference type="SAM" id="MobiDB-lite"/>
    </source>
</evidence>
<protein>
    <submittedName>
        <fullName evidence="2">Uncharacterized protein</fullName>
    </submittedName>
</protein>
<feature type="compositionally biased region" description="Basic and acidic residues" evidence="1">
    <location>
        <begin position="79"/>
        <end position="94"/>
    </location>
</feature>
<feature type="region of interest" description="Disordered" evidence="1">
    <location>
        <begin position="61"/>
        <end position="94"/>
    </location>
</feature>